<keyword evidence="2" id="KW-1185">Reference proteome</keyword>
<dbReference type="HOGENOM" id="CLU_789384_0_0_9"/>
<evidence type="ECO:0000313" key="1">
    <source>
        <dbReference type="EMBL" id="BAF58406.1"/>
    </source>
</evidence>
<dbReference type="eggNOG" id="ENOG5032V6B">
    <property type="taxonomic scope" value="Bacteria"/>
</dbReference>
<accession>A5D5T9</accession>
<dbReference type="STRING" id="370438.PTH_0225"/>
<evidence type="ECO:0000313" key="2">
    <source>
        <dbReference type="Proteomes" id="UP000006556"/>
    </source>
</evidence>
<proteinExistence type="predicted"/>
<name>A5D5T9_PELTS</name>
<dbReference type="PROSITE" id="PS51257">
    <property type="entry name" value="PROKAR_LIPOPROTEIN"/>
    <property type="match status" value="1"/>
</dbReference>
<organism evidence="1 2">
    <name type="scientific">Pelotomaculum thermopropionicum (strain DSM 13744 / JCM 10971 / SI)</name>
    <dbReference type="NCBI Taxonomy" id="370438"/>
    <lineage>
        <taxon>Bacteria</taxon>
        <taxon>Bacillati</taxon>
        <taxon>Bacillota</taxon>
        <taxon>Clostridia</taxon>
        <taxon>Eubacteriales</taxon>
        <taxon>Desulfotomaculaceae</taxon>
        <taxon>Pelotomaculum</taxon>
    </lineage>
</organism>
<dbReference type="KEGG" id="pth:PTH_0225"/>
<dbReference type="Proteomes" id="UP000006556">
    <property type="component" value="Chromosome"/>
</dbReference>
<reference evidence="2" key="1">
    <citation type="journal article" date="2008" name="Genome Res.">
        <title>The genome of Pelotomaculum thermopropionicum reveals niche-associated evolution in anaerobic microbiota.</title>
        <authorList>
            <person name="Kosaka T."/>
            <person name="Kato S."/>
            <person name="Shimoyama T."/>
            <person name="Ishii S."/>
            <person name="Abe T."/>
            <person name="Watanabe K."/>
        </authorList>
    </citation>
    <scope>NUCLEOTIDE SEQUENCE [LARGE SCALE GENOMIC DNA]</scope>
    <source>
        <strain evidence="2">DSM 13744 / JCM 10971 / SI</strain>
    </source>
</reference>
<dbReference type="EMBL" id="AP009389">
    <property type="protein sequence ID" value="BAF58406.1"/>
    <property type="molecule type" value="Genomic_DNA"/>
</dbReference>
<dbReference type="AlphaFoldDB" id="A5D5T9"/>
<protein>
    <submittedName>
        <fullName evidence="1">Uncharacterized protein</fullName>
    </submittedName>
</protein>
<gene>
    <name evidence="1" type="ordered locus">PTH_0225</name>
</gene>
<sequence>MKAGKLRTPGLFLVICVAALLLLTAGCSLWGGEEEAVNPLVIKPEDFGIFLFESSEEIYRANVKDPQMWARLREYADRDPEYAAHYKWLYDTYVRWDEYRRSQLKEIMEEYLPQPMSERLIKKGKQTAGLNEVIEFIRTDRFFAKKRSTLVDFYAWYGANYALPHYEQVRPLLQRKADIAAGMVEKGFDIVGFMEKESGIKLKERPGTIELLLNMRMIGASGFYRDRDSLTTIQWGIGPEKIWAVPFHELSHSFFATFTRGWYFKYLAWKMKKDEKLMERFKEDVPYTWEGWIEENLAEGFSRYISVRKGITRDVGEGIYVFDKEYAEALVSGFNPKNTSLKDFTIKFLKQKYNI</sequence>